<gene>
    <name evidence="2" type="ORF">GR138_27695</name>
</gene>
<name>A0A6N8SPV7_9HYPH</name>
<dbReference type="Gene3D" id="1.10.260.40">
    <property type="entry name" value="lambda repressor-like DNA-binding domains"/>
    <property type="match status" value="1"/>
</dbReference>
<dbReference type="CDD" id="cd00093">
    <property type="entry name" value="HTH_XRE"/>
    <property type="match status" value="1"/>
</dbReference>
<dbReference type="PROSITE" id="PS50943">
    <property type="entry name" value="HTH_CROC1"/>
    <property type="match status" value="1"/>
</dbReference>
<sequence>MDAEKTVFSTYDGARAKATGGSDKAVNDKSIAWHGISQRTKLNIKQEWERQKRFHGRTQEDLAAYLNISQGAVSKLLNDQAGHPWSIDKIELFARFCDVPLAELIGDAELAGDVAGGSGAGVPPTVRQVNEARAALRRFVDDHGAALDEGSLHRLAGLLALRMASTDRSDPSYNREIMKLLIAEAGSWGSLL</sequence>
<dbReference type="Proteomes" id="UP000435802">
    <property type="component" value="Unassembled WGS sequence"/>
</dbReference>
<dbReference type="EMBL" id="WUMK01000014">
    <property type="protein sequence ID" value="MXN48990.1"/>
    <property type="molecule type" value="Genomic_DNA"/>
</dbReference>
<dbReference type="SMART" id="SM00530">
    <property type="entry name" value="HTH_XRE"/>
    <property type="match status" value="1"/>
</dbReference>
<dbReference type="RefSeq" id="WP_160862471.1">
    <property type="nucleotide sequence ID" value="NZ_WUMK01000014.1"/>
</dbReference>
<keyword evidence="3" id="KW-1185">Reference proteome</keyword>
<evidence type="ECO:0000259" key="1">
    <source>
        <dbReference type="PROSITE" id="PS50943"/>
    </source>
</evidence>
<dbReference type="InterPro" id="IPR001387">
    <property type="entry name" value="Cro/C1-type_HTH"/>
</dbReference>
<evidence type="ECO:0000313" key="2">
    <source>
        <dbReference type="EMBL" id="MXN48990.1"/>
    </source>
</evidence>
<dbReference type="SUPFAM" id="SSF47413">
    <property type="entry name" value="lambda repressor-like DNA-binding domains"/>
    <property type="match status" value="1"/>
</dbReference>
<dbReference type="AlphaFoldDB" id="A0A6N8SPV7"/>
<organism evidence="2 3">
    <name type="scientific">Shinella kummerowiae</name>
    <dbReference type="NCBI Taxonomy" id="417745"/>
    <lineage>
        <taxon>Bacteria</taxon>
        <taxon>Pseudomonadati</taxon>
        <taxon>Pseudomonadota</taxon>
        <taxon>Alphaproteobacteria</taxon>
        <taxon>Hyphomicrobiales</taxon>
        <taxon>Rhizobiaceae</taxon>
        <taxon>Shinella</taxon>
    </lineage>
</organism>
<dbReference type="OrthoDB" id="8401611at2"/>
<reference evidence="2 3" key="1">
    <citation type="submission" date="2019-12" db="EMBL/GenBank/DDBJ databases">
        <title>Shinella kummerowiae sp. nov., a symbiotic bacterium isolated from root nodules of the herbal legume Kummerowia stipulacea.</title>
        <authorList>
            <person name="Gao J."/>
        </authorList>
    </citation>
    <scope>NUCLEOTIDE SEQUENCE [LARGE SCALE GENOMIC DNA]</scope>
    <source>
        <strain evidence="2 3">CCBAU 25048</strain>
    </source>
</reference>
<accession>A0A6N8SPV7</accession>
<comment type="caution">
    <text evidence="2">The sequence shown here is derived from an EMBL/GenBank/DDBJ whole genome shotgun (WGS) entry which is preliminary data.</text>
</comment>
<proteinExistence type="predicted"/>
<dbReference type="Pfam" id="PF01381">
    <property type="entry name" value="HTH_3"/>
    <property type="match status" value="1"/>
</dbReference>
<evidence type="ECO:0000313" key="3">
    <source>
        <dbReference type="Proteomes" id="UP000435802"/>
    </source>
</evidence>
<dbReference type="InterPro" id="IPR010982">
    <property type="entry name" value="Lambda_DNA-bd_dom_sf"/>
</dbReference>
<protein>
    <submittedName>
        <fullName evidence="2">Helix-turn-helix domain-containing protein</fullName>
    </submittedName>
</protein>
<dbReference type="GO" id="GO:0003677">
    <property type="term" value="F:DNA binding"/>
    <property type="evidence" value="ECO:0007669"/>
    <property type="project" value="InterPro"/>
</dbReference>
<feature type="domain" description="HTH cro/C1-type" evidence="1">
    <location>
        <begin position="55"/>
        <end position="104"/>
    </location>
</feature>